<protein>
    <submittedName>
        <fullName evidence="1">Uncharacterized protein</fullName>
    </submittedName>
</protein>
<keyword evidence="2" id="KW-1185">Reference proteome</keyword>
<evidence type="ECO:0000313" key="1">
    <source>
        <dbReference type="EMBL" id="SIN71503.1"/>
    </source>
</evidence>
<dbReference type="RefSeq" id="WP_074199760.1">
    <property type="nucleotide sequence ID" value="NZ_FSQZ01000001.1"/>
</dbReference>
<evidence type="ECO:0000313" key="2">
    <source>
        <dbReference type="Proteomes" id="UP000185093"/>
    </source>
</evidence>
<dbReference type="Proteomes" id="UP000185093">
    <property type="component" value="Unassembled WGS sequence"/>
</dbReference>
<gene>
    <name evidence="1" type="ORF">SAMN05444368_1434</name>
</gene>
<accession>A0ABY1JE94</accession>
<organism evidence="1 2">
    <name type="scientific">Acetomicrobium flavidum</name>
    <dbReference type="NCBI Taxonomy" id="49896"/>
    <lineage>
        <taxon>Bacteria</taxon>
        <taxon>Thermotogati</taxon>
        <taxon>Synergistota</taxon>
        <taxon>Synergistia</taxon>
        <taxon>Synergistales</taxon>
        <taxon>Acetomicrobiaceae</taxon>
        <taxon>Acetomicrobium</taxon>
    </lineage>
</organism>
<sequence>MKGLPLWARNVNFEVPMWTPYGLDYKPVSFLGGTDELIRDIATYAMELESELVYLRGMNYGEVGVVSYDKTIDPGRDMVFPLGFMMLFSYSRTMETFVSSLVKEFEDIKVGICFCDLKDRKMRLGKCKAIALISSDPFFDERTFLERFTRELENEVSTNETSSLSFYAERFGYRRFFIPYETDDLVELAILDICSKLEVEETKYILDLPKP</sequence>
<reference evidence="1 2" key="1">
    <citation type="submission" date="2016-11" db="EMBL/GenBank/DDBJ databases">
        <authorList>
            <person name="Varghese N."/>
            <person name="Submissions S."/>
        </authorList>
    </citation>
    <scope>NUCLEOTIDE SEQUENCE [LARGE SCALE GENOMIC DNA]</scope>
    <source>
        <strain evidence="1 2">DSM 20664</strain>
    </source>
</reference>
<comment type="caution">
    <text evidence="1">The sequence shown here is derived from an EMBL/GenBank/DDBJ whole genome shotgun (WGS) entry which is preliminary data.</text>
</comment>
<name>A0ABY1JE94_9BACT</name>
<proteinExistence type="predicted"/>
<dbReference type="EMBL" id="FSQZ01000001">
    <property type="protein sequence ID" value="SIN71503.1"/>
    <property type="molecule type" value="Genomic_DNA"/>
</dbReference>